<dbReference type="GO" id="GO:0008270">
    <property type="term" value="F:zinc ion binding"/>
    <property type="evidence" value="ECO:0007669"/>
    <property type="project" value="UniProtKB-KW"/>
</dbReference>
<reference evidence="10 11" key="1">
    <citation type="submission" date="2020-08" db="EMBL/GenBank/DDBJ databases">
        <title>Plant Genome Project.</title>
        <authorList>
            <person name="Zhang R.-G."/>
        </authorList>
    </citation>
    <scope>NUCLEOTIDE SEQUENCE [LARGE SCALE GENOMIC DNA]</scope>
    <source>
        <tissue evidence="10">Rhizome</tissue>
    </source>
</reference>
<dbReference type="EMBL" id="JACMSC010000004">
    <property type="protein sequence ID" value="KAG6525190.1"/>
    <property type="molecule type" value="Genomic_DNA"/>
</dbReference>
<name>A0A8J5HDM4_ZINOF</name>
<dbReference type="PROSITE" id="PS50089">
    <property type="entry name" value="ZF_RING_2"/>
    <property type="match status" value="1"/>
</dbReference>
<sequence length="326" mass="36058">MEEGAKMEKNLSSAAAFVKGVQDACDDACNICLEEFCQSDPSTVTGCKHEFHLQYILEWCQRSSQCPMCWQSISLKDPTSQELLDAVIRERNIRLNKTQTTTIFHHPALGDFELQHLPGGGSEAEFEERLMQHLAAAAAMGRVHHISRREGHRGRSGSHHHPQFLIFSAHPNAPNDGIRNQHKSHNQQYLHITYASQSVPVLQDRPGPTDFQTFSESVRSRLNVVSMRYKESITKSTRGWGERLFSRNSAVPNLTYELRRQSNTQIDTGSGMVNHLATRDSIGSAFSSPVAVNSAAISNNEGVTGNHVVSLPTDTSAPCLPASIAN</sequence>
<dbReference type="PANTHER" id="PTHR46463">
    <property type="entry name" value="ZINC FINGER, RING/FYVE/PHD-TYPE"/>
    <property type="match status" value="1"/>
</dbReference>
<comment type="caution">
    <text evidence="10">The sequence shown here is derived from an EMBL/GenBank/DDBJ whole genome shotgun (WGS) entry which is preliminary data.</text>
</comment>
<evidence type="ECO:0000256" key="6">
    <source>
        <dbReference type="ARBA" id="ARBA00022786"/>
    </source>
</evidence>
<evidence type="ECO:0000256" key="8">
    <source>
        <dbReference type="PROSITE-ProRule" id="PRU00175"/>
    </source>
</evidence>
<protein>
    <recommendedName>
        <fullName evidence="2">RING-type E3 ubiquitin transferase</fullName>
        <ecNumber evidence="2">2.3.2.27</ecNumber>
    </recommendedName>
</protein>
<keyword evidence="3" id="KW-0808">Transferase</keyword>
<dbReference type="InterPro" id="IPR001841">
    <property type="entry name" value="Znf_RING"/>
</dbReference>
<dbReference type="EC" id="2.3.2.27" evidence="2"/>
<keyword evidence="4" id="KW-0479">Metal-binding</keyword>
<dbReference type="Gene3D" id="3.30.40.10">
    <property type="entry name" value="Zinc/RING finger domain, C3HC4 (zinc finger)"/>
    <property type="match status" value="1"/>
</dbReference>
<gene>
    <name evidence="10" type="ORF">ZIOFF_015142</name>
</gene>
<evidence type="ECO:0000256" key="2">
    <source>
        <dbReference type="ARBA" id="ARBA00012483"/>
    </source>
</evidence>
<evidence type="ECO:0000313" key="10">
    <source>
        <dbReference type="EMBL" id="KAG6525190.1"/>
    </source>
</evidence>
<keyword evidence="6" id="KW-0833">Ubl conjugation pathway</keyword>
<dbReference type="PANTHER" id="PTHR46463:SF78">
    <property type="entry name" value="RING-TYPE DOMAIN-CONTAINING PROTEIN"/>
    <property type="match status" value="1"/>
</dbReference>
<dbReference type="SUPFAM" id="SSF57850">
    <property type="entry name" value="RING/U-box"/>
    <property type="match status" value="1"/>
</dbReference>
<dbReference type="AlphaFoldDB" id="A0A8J5HDM4"/>
<evidence type="ECO:0000256" key="1">
    <source>
        <dbReference type="ARBA" id="ARBA00000900"/>
    </source>
</evidence>
<evidence type="ECO:0000256" key="5">
    <source>
        <dbReference type="ARBA" id="ARBA00022771"/>
    </source>
</evidence>
<evidence type="ECO:0000313" key="11">
    <source>
        <dbReference type="Proteomes" id="UP000734854"/>
    </source>
</evidence>
<evidence type="ECO:0000256" key="4">
    <source>
        <dbReference type="ARBA" id="ARBA00022723"/>
    </source>
</evidence>
<keyword evidence="11" id="KW-1185">Reference proteome</keyword>
<dbReference type="Proteomes" id="UP000734854">
    <property type="component" value="Unassembled WGS sequence"/>
</dbReference>
<evidence type="ECO:0000256" key="7">
    <source>
        <dbReference type="ARBA" id="ARBA00022833"/>
    </source>
</evidence>
<evidence type="ECO:0000256" key="3">
    <source>
        <dbReference type="ARBA" id="ARBA00022679"/>
    </source>
</evidence>
<keyword evidence="7" id="KW-0862">Zinc</keyword>
<comment type="catalytic activity">
    <reaction evidence="1">
        <text>S-ubiquitinyl-[E2 ubiquitin-conjugating enzyme]-L-cysteine + [acceptor protein]-L-lysine = [E2 ubiquitin-conjugating enzyme]-L-cysteine + N(6)-ubiquitinyl-[acceptor protein]-L-lysine.</text>
        <dbReference type="EC" id="2.3.2.27"/>
    </reaction>
</comment>
<feature type="domain" description="RING-type" evidence="9">
    <location>
        <begin position="29"/>
        <end position="69"/>
    </location>
</feature>
<dbReference type="InterPro" id="IPR013083">
    <property type="entry name" value="Znf_RING/FYVE/PHD"/>
</dbReference>
<keyword evidence="5 8" id="KW-0863">Zinc-finger</keyword>
<dbReference type="Pfam" id="PF13639">
    <property type="entry name" value="zf-RING_2"/>
    <property type="match status" value="1"/>
</dbReference>
<proteinExistence type="predicted"/>
<accession>A0A8J5HDM4</accession>
<evidence type="ECO:0000259" key="9">
    <source>
        <dbReference type="PROSITE" id="PS50089"/>
    </source>
</evidence>
<organism evidence="10 11">
    <name type="scientific">Zingiber officinale</name>
    <name type="common">Ginger</name>
    <name type="synonym">Amomum zingiber</name>
    <dbReference type="NCBI Taxonomy" id="94328"/>
    <lineage>
        <taxon>Eukaryota</taxon>
        <taxon>Viridiplantae</taxon>
        <taxon>Streptophyta</taxon>
        <taxon>Embryophyta</taxon>
        <taxon>Tracheophyta</taxon>
        <taxon>Spermatophyta</taxon>
        <taxon>Magnoliopsida</taxon>
        <taxon>Liliopsida</taxon>
        <taxon>Zingiberales</taxon>
        <taxon>Zingiberaceae</taxon>
        <taxon>Zingiber</taxon>
    </lineage>
</organism>
<dbReference type="GO" id="GO:0061630">
    <property type="term" value="F:ubiquitin protein ligase activity"/>
    <property type="evidence" value="ECO:0007669"/>
    <property type="project" value="UniProtKB-EC"/>
</dbReference>